<feature type="domain" description="VOC" evidence="1">
    <location>
        <begin position="3"/>
        <end position="114"/>
    </location>
</feature>
<proteinExistence type="predicted"/>
<keyword evidence="3" id="KW-1185">Reference proteome</keyword>
<keyword evidence="2" id="KW-0223">Dioxygenase</keyword>
<dbReference type="InterPro" id="IPR029068">
    <property type="entry name" value="Glyas_Bleomycin-R_OHBP_Dase"/>
</dbReference>
<dbReference type="SUPFAM" id="SSF54593">
    <property type="entry name" value="Glyoxalase/Bleomycin resistance protein/Dihydroxybiphenyl dioxygenase"/>
    <property type="match status" value="1"/>
</dbReference>
<evidence type="ECO:0000313" key="3">
    <source>
        <dbReference type="Proteomes" id="UP000219559"/>
    </source>
</evidence>
<comment type="caution">
    <text evidence="2">The sequence shown here is derived from an EMBL/GenBank/DDBJ whole genome shotgun (WGS) entry which is preliminary data.</text>
</comment>
<sequence>MLGLRTTIYKVPDLEKAKAWYAKAFATPPYFDEPFYVGFNIGGYELGLLPEEKAKTEKGDNVLSYWGVTDIQKQYENLLSLGAREHEAPHGVGGPLQVATVYDPWDNVIGLIFNPTFKAQRQ</sequence>
<evidence type="ECO:0000313" key="2">
    <source>
        <dbReference type="EMBL" id="PCE66797.1"/>
    </source>
</evidence>
<gene>
    <name evidence="2" type="ORF">B7P33_05045</name>
</gene>
<accession>A0A2A4GE00</accession>
<dbReference type="Pfam" id="PF00903">
    <property type="entry name" value="Glyoxalase"/>
    <property type="match status" value="1"/>
</dbReference>
<keyword evidence="2" id="KW-0560">Oxidoreductase</keyword>
<dbReference type="EMBL" id="NBWU01000001">
    <property type="protein sequence ID" value="PCE66797.1"/>
    <property type="molecule type" value="Genomic_DNA"/>
</dbReference>
<dbReference type="InterPro" id="IPR037523">
    <property type="entry name" value="VOC_core"/>
</dbReference>
<protein>
    <submittedName>
        <fullName evidence="2">Glyoxalase/bleomycin resistance/extradiol dioxygenase family protein</fullName>
    </submittedName>
</protein>
<evidence type="ECO:0000259" key="1">
    <source>
        <dbReference type="PROSITE" id="PS51819"/>
    </source>
</evidence>
<dbReference type="InterPro" id="IPR004360">
    <property type="entry name" value="Glyas_Fos-R_dOase_dom"/>
</dbReference>
<dbReference type="OrthoDB" id="4548523at2"/>
<dbReference type="Gene3D" id="3.10.180.10">
    <property type="entry name" value="2,3-Dihydroxybiphenyl 1,2-Dioxygenase, domain 1"/>
    <property type="match status" value="1"/>
</dbReference>
<reference evidence="2 3" key="1">
    <citation type="submission" date="2017-04" db="EMBL/GenBank/DDBJ databases">
        <title>A new member of the family Flavobacteriaceae isolated from ascidians.</title>
        <authorList>
            <person name="Chen L."/>
        </authorList>
    </citation>
    <scope>NUCLEOTIDE SEQUENCE [LARGE SCALE GENOMIC DNA]</scope>
    <source>
        <strain evidence="2 3">HQA918</strain>
    </source>
</reference>
<organism evidence="2 3">
    <name type="scientific">Sediminicola luteus</name>
    <dbReference type="NCBI Taxonomy" id="319238"/>
    <lineage>
        <taxon>Bacteria</taxon>
        <taxon>Pseudomonadati</taxon>
        <taxon>Bacteroidota</taxon>
        <taxon>Flavobacteriia</taxon>
        <taxon>Flavobacteriales</taxon>
        <taxon>Flavobacteriaceae</taxon>
        <taxon>Sediminicola</taxon>
    </lineage>
</organism>
<dbReference type="Proteomes" id="UP000219559">
    <property type="component" value="Unassembled WGS sequence"/>
</dbReference>
<dbReference type="AlphaFoldDB" id="A0A2A4GE00"/>
<dbReference type="PROSITE" id="PS51819">
    <property type="entry name" value="VOC"/>
    <property type="match status" value="1"/>
</dbReference>
<dbReference type="GO" id="GO:0051213">
    <property type="term" value="F:dioxygenase activity"/>
    <property type="evidence" value="ECO:0007669"/>
    <property type="project" value="UniProtKB-KW"/>
</dbReference>
<name>A0A2A4GE00_9FLAO</name>